<dbReference type="PROSITE" id="PS50110">
    <property type="entry name" value="RESPONSE_REGULATORY"/>
    <property type="match status" value="1"/>
</dbReference>
<comment type="function">
    <text evidence="2">May play the central regulatory role in sporulation. It may be an element of the effector pathway responsible for the activation of sporulation genes in response to nutritional stress. Spo0A may act in concert with spo0H (a sigma factor) to control the expression of some genes that are critical to the sporulation process.</text>
</comment>
<feature type="domain" description="Response regulatory" evidence="4">
    <location>
        <begin position="3"/>
        <end position="118"/>
    </location>
</feature>
<dbReference type="Pfam" id="PF00072">
    <property type="entry name" value="Response_reg"/>
    <property type="match status" value="1"/>
</dbReference>
<comment type="caution">
    <text evidence="5">The sequence shown here is derived from an EMBL/GenBank/DDBJ whole genome shotgun (WGS) entry which is preliminary data.</text>
</comment>
<dbReference type="InterPro" id="IPR052048">
    <property type="entry name" value="ST_Response_Regulator"/>
</dbReference>
<accession>A0A0L6ZBL7</accession>
<proteinExistence type="predicted"/>
<dbReference type="Gene3D" id="3.40.50.2300">
    <property type="match status" value="1"/>
</dbReference>
<organism evidence="5 6">
    <name type="scientific">Clostridium homopropionicum DSM 5847</name>
    <dbReference type="NCBI Taxonomy" id="1121318"/>
    <lineage>
        <taxon>Bacteria</taxon>
        <taxon>Bacillati</taxon>
        <taxon>Bacillota</taxon>
        <taxon>Clostridia</taxon>
        <taxon>Eubacteriales</taxon>
        <taxon>Clostridiaceae</taxon>
        <taxon>Clostridium</taxon>
    </lineage>
</organism>
<dbReference type="SUPFAM" id="SSF52172">
    <property type="entry name" value="CheY-like"/>
    <property type="match status" value="1"/>
</dbReference>
<dbReference type="SMART" id="SM00448">
    <property type="entry name" value="REC"/>
    <property type="match status" value="1"/>
</dbReference>
<evidence type="ECO:0000256" key="2">
    <source>
        <dbReference type="ARBA" id="ARBA00024867"/>
    </source>
</evidence>
<name>A0A0L6ZBL7_9CLOT</name>
<reference evidence="6" key="1">
    <citation type="submission" date="2015-08" db="EMBL/GenBank/DDBJ databases">
        <title>Genome sequence of the strict anaerobe Clostridium homopropionicum LuHBu1 (DSM 5847T).</title>
        <authorList>
            <person name="Poehlein A."/>
            <person name="Beck M."/>
            <person name="Schiel-Bengelsdorf B."/>
            <person name="Bengelsdorf F.R."/>
            <person name="Daniel R."/>
            <person name="Duerre P."/>
        </authorList>
    </citation>
    <scope>NUCLEOTIDE SEQUENCE [LARGE SCALE GENOMIC DNA]</scope>
    <source>
        <strain evidence="6">DSM 5847</strain>
    </source>
</reference>
<dbReference type="STRING" id="36844.SAMN04488501_1156"/>
<evidence type="ECO:0000256" key="1">
    <source>
        <dbReference type="ARBA" id="ARBA00018672"/>
    </source>
</evidence>
<dbReference type="RefSeq" id="WP_052220752.1">
    <property type="nucleotide sequence ID" value="NZ_LHUR01000015.1"/>
</dbReference>
<evidence type="ECO:0000259" key="4">
    <source>
        <dbReference type="PROSITE" id="PS50110"/>
    </source>
</evidence>
<sequence length="121" mass="13516">MASVLIVDDANFMRRKIKEILEKAGHKVIAEANNGSKAINSYKAYKPDIVTMDISMPNDDGLYALEEIIKYDNKAKIVMISSMQHKITVINAIKKGAKSYILKPFSEEKIIGTISDVLNLE</sequence>
<dbReference type="PANTHER" id="PTHR43228:SF1">
    <property type="entry name" value="TWO-COMPONENT RESPONSE REGULATOR ARR22"/>
    <property type="match status" value="1"/>
</dbReference>
<dbReference type="PATRIC" id="fig|1121318.3.peg.1180"/>
<dbReference type="AlphaFoldDB" id="A0A0L6ZBL7"/>
<protein>
    <recommendedName>
        <fullName evidence="1">Stage 0 sporulation protein A homolog</fullName>
    </recommendedName>
</protein>
<dbReference type="InterPro" id="IPR001789">
    <property type="entry name" value="Sig_transdc_resp-reg_receiver"/>
</dbReference>
<evidence type="ECO:0000313" key="5">
    <source>
        <dbReference type="EMBL" id="KOA20352.1"/>
    </source>
</evidence>
<keyword evidence="3" id="KW-0597">Phosphoprotein</keyword>
<dbReference type="PANTHER" id="PTHR43228">
    <property type="entry name" value="TWO-COMPONENT RESPONSE REGULATOR"/>
    <property type="match status" value="1"/>
</dbReference>
<dbReference type="InterPro" id="IPR011006">
    <property type="entry name" value="CheY-like_superfamily"/>
</dbReference>
<gene>
    <name evidence="5" type="primary">cheY_4</name>
    <name evidence="5" type="ORF">CLHOM_11710</name>
</gene>
<evidence type="ECO:0000256" key="3">
    <source>
        <dbReference type="PROSITE-ProRule" id="PRU00169"/>
    </source>
</evidence>
<keyword evidence="6" id="KW-1185">Reference proteome</keyword>
<dbReference type="GO" id="GO:0000160">
    <property type="term" value="P:phosphorelay signal transduction system"/>
    <property type="evidence" value="ECO:0007669"/>
    <property type="project" value="InterPro"/>
</dbReference>
<feature type="modified residue" description="4-aspartylphosphate" evidence="3">
    <location>
        <position position="53"/>
    </location>
</feature>
<dbReference type="EMBL" id="LHUR01000015">
    <property type="protein sequence ID" value="KOA20352.1"/>
    <property type="molecule type" value="Genomic_DNA"/>
</dbReference>
<evidence type="ECO:0000313" key="6">
    <source>
        <dbReference type="Proteomes" id="UP000037043"/>
    </source>
</evidence>
<dbReference type="Proteomes" id="UP000037043">
    <property type="component" value="Unassembled WGS sequence"/>
</dbReference>